<dbReference type="Proteomes" id="UP001233999">
    <property type="component" value="Unassembled WGS sequence"/>
</dbReference>
<feature type="non-terminal residue" evidence="1">
    <location>
        <position position="65"/>
    </location>
</feature>
<evidence type="ECO:0000313" key="1">
    <source>
        <dbReference type="EMBL" id="KAJ9595761.1"/>
    </source>
</evidence>
<comment type="caution">
    <text evidence="1">The sequence shown here is derived from an EMBL/GenBank/DDBJ whole genome shotgun (WGS) entry which is preliminary data.</text>
</comment>
<reference evidence="1" key="2">
    <citation type="submission" date="2023-05" db="EMBL/GenBank/DDBJ databases">
        <authorList>
            <person name="Fouks B."/>
        </authorList>
    </citation>
    <scope>NUCLEOTIDE SEQUENCE</scope>
    <source>
        <strain evidence="1">Stay&amp;Tobe</strain>
        <tissue evidence="1">Testes</tissue>
    </source>
</reference>
<sequence>RTDLQIHRPYPLSANRDMSCRLSSTSCRSPSDDLTNGWRVDPDFAWRTDFHRPFPYPPLGDAPSR</sequence>
<dbReference type="EMBL" id="JASPKZ010002316">
    <property type="protein sequence ID" value="KAJ9595761.1"/>
    <property type="molecule type" value="Genomic_DNA"/>
</dbReference>
<reference evidence="1" key="1">
    <citation type="journal article" date="2023" name="IScience">
        <title>Live-bearing cockroach genome reveals convergent evolutionary mechanisms linked to viviparity in insects and beyond.</title>
        <authorList>
            <person name="Fouks B."/>
            <person name="Harrison M.C."/>
            <person name="Mikhailova A.A."/>
            <person name="Marchal E."/>
            <person name="English S."/>
            <person name="Carruthers M."/>
            <person name="Jennings E.C."/>
            <person name="Chiamaka E.L."/>
            <person name="Frigard R.A."/>
            <person name="Pippel M."/>
            <person name="Attardo G.M."/>
            <person name="Benoit J.B."/>
            <person name="Bornberg-Bauer E."/>
            <person name="Tobe S.S."/>
        </authorList>
    </citation>
    <scope>NUCLEOTIDE SEQUENCE</scope>
    <source>
        <strain evidence="1">Stay&amp;Tobe</strain>
    </source>
</reference>
<gene>
    <name evidence="1" type="ORF">L9F63_013048</name>
</gene>
<protein>
    <submittedName>
        <fullName evidence="1">Uncharacterized protein</fullName>
    </submittedName>
</protein>
<proteinExistence type="predicted"/>
<name>A0AAD8AAY6_DIPPU</name>
<dbReference type="AlphaFoldDB" id="A0AAD8AAY6"/>
<feature type="non-terminal residue" evidence="1">
    <location>
        <position position="1"/>
    </location>
</feature>
<evidence type="ECO:0000313" key="2">
    <source>
        <dbReference type="Proteomes" id="UP001233999"/>
    </source>
</evidence>
<accession>A0AAD8AAY6</accession>
<organism evidence="1 2">
    <name type="scientific">Diploptera punctata</name>
    <name type="common">Pacific beetle cockroach</name>
    <dbReference type="NCBI Taxonomy" id="6984"/>
    <lineage>
        <taxon>Eukaryota</taxon>
        <taxon>Metazoa</taxon>
        <taxon>Ecdysozoa</taxon>
        <taxon>Arthropoda</taxon>
        <taxon>Hexapoda</taxon>
        <taxon>Insecta</taxon>
        <taxon>Pterygota</taxon>
        <taxon>Neoptera</taxon>
        <taxon>Polyneoptera</taxon>
        <taxon>Dictyoptera</taxon>
        <taxon>Blattodea</taxon>
        <taxon>Blaberoidea</taxon>
        <taxon>Blaberidae</taxon>
        <taxon>Diplopterinae</taxon>
        <taxon>Diploptera</taxon>
    </lineage>
</organism>
<keyword evidence="2" id="KW-1185">Reference proteome</keyword>